<dbReference type="Pfam" id="PF02096">
    <property type="entry name" value="60KD_IMP"/>
    <property type="match status" value="1"/>
</dbReference>
<feature type="transmembrane region" description="Helical" evidence="7">
    <location>
        <begin position="107"/>
        <end position="129"/>
    </location>
</feature>
<keyword evidence="4 7" id="KW-1133">Transmembrane helix</keyword>
<evidence type="ECO:0000256" key="6">
    <source>
        <dbReference type="RuleBase" id="RU003945"/>
    </source>
</evidence>
<protein>
    <submittedName>
        <fullName evidence="9">18750_t:CDS:1</fullName>
    </submittedName>
</protein>
<keyword evidence="3 6" id="KW-0812">Transmembrane</keyword>
<dbReference type="EMBL" id="CAMKVN010000241">
    <property type="protein sequence ID" value="CAI2165662.1"/>
    <property type="molecule type" value="Genomic_DNA"/>
</dbReference>
<reference evidence="9" key="1">
    <citation type="submission" date="2022-08" db="EMBL/GenBank/DDBJ databases">
        <authorList>
            <person name="Kallberg Y."/>
            <person name="Tangrot J."/>
            <person name="Rosling A."/>
        </authorList>
    </citation>
    <scope>NUCLEOTIDE SEQUENCE</scope>
    <source>
        <strain evidence="9">Wild A</strain>
    </source>
</reference>
<dbReference type="GO" id="GO:0033617">
    <property type="term" value="P:mitochondrial respiratory chain complex IV assembly"/>
    <property type="evidence" value="ECO:0007669"/>
    <property type="project" value="TreeGrafter"/>
</dbReference>
<dbReference type="InterPro" id="IPR028055">
    <property type="entry name" value="YidC/Oxa/ALB_C"/>
</dbReference>
<evidence type="ECO:0000256" key="5">
    <source>
        <dbReference type="ARBA" id="ARBA00023136"/>
    </source>
</evidence>
<sequence length="387" mass="44312">MLKFYNPFPRFYRSKNLIFTRQICYLNNPTSFRFHGIKIKPNDYFTSNKKFLFSTSASLSNSNTIDSSLPSTPTLLPETLPTDDVNFIISFNQSVLEFMHNSTALPWWATILISTILLRTLLTLPIAIIQQKSGARMISLQPQIMDMFEKLKHEVVREVKNRNGTYEEFQRELTKRFRTKINEIYKANKCSPIRNYLLPWVQIPLFISNSLTLRHIVDSAAHSSSDPITGSNALDISTITLDSLTNGGTLWFNDLTLSDPTFIFPLAIGITNFFNIEVHSWSLKSQPSLRSKILKNLSRVLSVLMIPVASQAPMAICLYWLSSSTFSIGQNLIFQLPFIQKKFGFSEKKIDISSLPKQTEKEKESLESFRKNNDSIKKDASLKKKKK</sequence>
<proteinExistence type="inferred from homology"/>
<evidence type="ECO:0000256" key="7">
    <source>
        <dbReference type="SAM" id="Phobius"/>
    </source>
</evidence>
<dbReference type="InterPro" id="IPR001708">
    <property type="entry name" value="YidC/ALB3/OXA1/COX18"/>
</dbReference>
<feature type="transmembrane region" description="Helical" evidence="7">
    <location>
        <begin position="300"/>
        <end position="321"/>
    </location>
</feature>
<evidence type="ECO:0000259" key="8">
    <source>
        <dbReference type="Pfam" id="PF02096"/>
    </source>
</evidence>
<evidence type="ECO:0000313" key="9">
    <source>
        <dbReference type="EMBL" id="CAI2165662.1"/>
    </source>
</evidence>
<dbReference type="GO" id="GO:0032979">
    <property type="term" value="P:protein insertion into mitochondrial inner membrane from matrix"/>
    <property type="evidence" value="ECO:0007669"/>
    <property type="project" value="TreeGrafter"/>
</dbReference>
<feature type="domain" description="Membrane insertase YidC/Oxa/ALB C-terminal" evidence="8">
    <location>
        <begin position="107"/>
        <end position="334"/>
    </location>
</feature>
<dbReference type="AlphaFoldDB" id="A0A9W4SDH6"/>
<evidence type="ECO:0000313" key="10">
    <source>
        <dbReference type="Proteomes" id="UP001153678"/>
    </source>
</evidence>
<evidence type="ECO:0000256" key="4">
    <source>
        <dbReference type="ARBA" id="ARBA00022989"/>
    </source>
</evidence>
<dbReference type="GO" id="GO:0032977">
    <property type="term" value="F:membrane insertase activity"/>
    <property type="evidence" value="ECO:0007669"/>
    <property type="project" value="InterPro"/>
</dbReference>
<gene>
    <name evidence="9" type="ORF">FWILDA_LOCUS2183</name>
</gene>
<comment type="subcellular location">
    <subcellularLocation>
        <location evidence="1 6">Membrane</location>
        <topology evidence="1 6">Multi-pass membrane protein</topology>
    </subcellularLocation>
</comment>
<evidence type="ECO:0000256" key="2">
    <source>
        <dbReference type="ARBA" id="ARBA00009877"/>
    </source>
</evidence>
<dbReference type="GO" id="GO:0005743">
    <property type="term" value="C:mitochondrial inner membrane"/>
    <property type="evidence" value="ECO:0007669"/>
    <property type="project" value="TreeGrafter"/>
</dbReference>
<evidence type="ECO:0000256" key="3">
    <source>
        <dbReference type="ARBA" id="ARBA00022692"/>
    </source>
</evidence>
<dbReference type="CDD" id="cd20069">
    <property type="entry name" value="5TM_Oxa1-like"/>
    <property type="match status" value="1"/>
</dbReference>
<dbReference type="OrthoDB" id="2148490at2759"/>
<comment type="similarity">
    <text evidence="2 6">Belongs to the OXA1/ALB3/YidC family.</text>
</comment>
<keyword evidence="10" id="KW-1185">Reference proteome</keyword>
<accession>A0A9W4SDH6</accession>
<dbReference type="PANTHER" id="PTHR12428:SF65">
    <property type="entry name" value="CYTOCHROME C OXIDASE ASSEMBLY PROTEIN COX18, MITOCHONDRIAL"/>
    <property type="match status" value="1"/>
</dbReference>
<keyword evidence="5 7" id="KW-0472">Membrane</keyword>
<organism evidence="9 10">
    <name type="scientific">Funneliformis geosporum</name>
    <dbReference type="NCBI Taxonomy" id="1117311"/>
    <lineage>
        <taxon>Eukaryota</taxon>
        <taxon>Fungi</taxon>
        <taxon>Fungi incertae sedis</taxon>
        <taxon>Mucoromycota</taxon>
        <taxon>Glomeromycotina</taxon>
        <taxon>Glomeromycetes</taxon>
        <taxon>Glomerales</taxon>
        <taxon>Glomeraceae</taxon>
        <taxon>Funneliformis</taxon>
    </lineage>
</organism>
<name>A0A9W4SDH6_9GLOM</name>
<dbReference type="Proteomes" id="UP001153678">
    <property type="component" value="Unassembled WGS sequence"/>
</dbReference>
<comment type="caution">
    <text evidence="9">The sequence shown here is derived from an EMBL/GenBank/DDBJ whole genome shotgun (WGS) entry which is preliminary data.</text>
</comment>
<dbReference type="PANTHER" id="PTHR12428">
    <property type="entry name" value="OXA1"/>
    <property type="match status" value="1"/>
</dbReference>
<evidence type="ECO:0000256" key="1">
    <source>
        <dbReference type="ARBA" id="ARBA00004141"/>
    </source>
</evidence>